<evidence type="ECO:0000256" key="7">
    <source>
        <dbReference type="ARBA" id="ARBA00022840"/>
    </source>
</evidence>
<feature type="binding site" evidence="10">
    <location>
        <begin position="61"/>
        <end position="68"/>
    </location>
    <ligand>
        <name>ATP</name>
        <dbReference type="ChEBI" id="CHEBI:30616"/>
    </ligand>
</feature>
<keyword evidence="5 10" id="KW-0819">tRNA processing</keyword>
<comment type="subunit">
    <text evidence="10">Monomer.</text>
</comment>
<dbReference type="AlphaFoldDB" id="A0A3M2MC27"/>
<dbReference type="GO" id="GO:0052381">
    <property type="term" value="F:tRNA dimethylallyltransferase activity"/>
    <property type="evidence" value="ECO:0007669"/>
    <property type="project" value="UniProtKB-UniRule"/>
</dbReference>
<dbReference type="EC" id="2.5.1.75" evidence="10"/>
<evidence type="ECO:0000256" key="13">
    <source>
        <dbReference type="RuleBase" id="RU003785"/>
    </source>
</evidence>
<dbReference type="PANTHER" id="PTHR11088">
    <property type="entry name" value="TRNA DIMETHYLALLYLTRANSFERASE"/>
    <property type="match status" value="1"/>
</dbReference>
<comment type="catalytic activity">
    <reaction evidence="9 10 11">
        <text>adenosine(37) in tRNA + dimethylallyl diphosphate = N(6)-dimethylallyladenosine(37) in tRNA + diphosphate</text>
        <dbReference type="Rhea" id="RHEA:26482"/>
        <dbReference type="Rhea" id="RHEA-COMP:10162"/>
        <dbReference type="Rhea" id="RHEA-COMP:10375"/>
        <dbReference type="ChEBI" id="CHEBI:33019"/>
        <dbReference type="ChEBI" id="CHEBI:57623"/>
        <dbReference type="ChEBI" id="CHEBI:74411"/>
        <dbReference type="ChEBI" id="CHEBI:74415"/>
        <dbReference type="EC" id="2.5.1.75"/>
    </reaction>
</comment>
<evidence type="ECO:0000256" key="3">
    <source>
        <dbReference type="ARBA" id="ARBA00005842"/>
    </source>
</evidence>
<feature type="site" description="Interaction with substrate tRNA" evidence="10">
    <location>
        <position position="152"/>
    </location>
</feature>
<evidence type="ECO:0000256" key="1">
    <source>
        <dbReference type="ARBA" id="ARBA00001946"/>
    </source>
</evidence>
<dbReference type="InterPro" id="IPR027417">
    <property type="entry name" value="P-loop_NTPase"/>
</dbReference>
<evidence type="ECO:0000256" key="4">
    <source>
        <dbReference type="ARBA" id="ARBA00022679"/>
    </source>
</evidence>
<evidence type="ECO:0000256" key="8">
    <source>
        <dbReference type="ARBA" id="ARBA00022842"/>
    </source>
</evidence>
<evidence type="ECO:0000313" key="15">
    <source>
        <dbReference type="Proteomes" id="UP000282674"/>
    </source>
</evidence>
<keyword evidence="4 10" id="KW-0808">Transferase</keyword>
<dbReference type="Gene3D" id="3.40.50.300">
    <property type="entry name" value="P-loop containing nucleotide triphosphate hydrolases"/>
    <property type="match status" value="1"/>
</dbReference>
<dbReference type="Proteomes" id="UP000282674">
    <property type="component" value="Unassembled WGS sequence"/>
</dbReference>
<evidence type="ECO:0000256" key="12">
    <source>
        <dbReference type="RuleBase" id="RU003784"/>
    </source>
</evidence>
<name>A0A3M2MC27_9ACTN</name>
<comment type="function">
    <text evidence="2 10 12">Catalyzes the transfer of a dimethylallyl group onto the adenine at position 37 in tRNAs that read codons beginning with uridine, leading to the formation of N6-(dimethylallyl)adenosine (i(6)A).</text>
</comment>
<feature type="region of interest" description="Interaction with substrate tRNA" evidence="10">
    <location>
        <begin position="86"/>
        <end position="89"/>
    </location>
</feature>
<proteinExistence type="inferred from homology"/>
<dbReference type="InterPro" id="IPR039657">
    <property type="entry name" value="Dimethylallyltransferase"/>
</dbReference>
<comment type="caution">
    <text evidence="10">Lacks conserved residue(s) required for the propagation of feature annotation.</text>
</comment>
<evidence type="ECO:0000313" key="14">
    <source>
        <dbReference type="EMBL" id="RMI47147.1"/>
    </source>
</evidence>
<organism evidence="14 15">
    <name type="scientific">Actinomadura harenae</name>
    <dbReference type="NCBI Taxonomy" id="2483351"/>
    <lineage>
        <taxon>Bacteria</taxon>
        <taxon>Bacillati</taxon>
        <taxon>Actinomycetota</taxon>
        <taxon>Actinomycetes</taxon>
        <taxon>Streptosporangiales</taxon>
        <taxon>Thermomonosporaceae</taxon>
        <taxon>Actinomadura</taxon>
    </lineage>
</organism>
<dbReference type="Pfam" id="PF01715">
    <property type="entry name" value="IPPT"/>
    <property type="match status" value="1"/>
</dbReference>
<feature type="site" description="Interaction with substrate tRNA" evidence="10">
    <location>
        <position position="173"/>
    </location>
</feature>
<dbReference type="NCBIfam" id="TIGR00174">
    <property type="entry name" value="miaA"/>
    <property type="match status" value="1"/>
</dbReference>
<keyword evidence="15" id="KW-1185">Reference proteome</keyword>
<keyword evidence="7 10" id="KW-0067">ATP-binding</keyword>
<evidence type="ECO:0000256" key="10">
    <source>
        <dbReference type="HAMAP-Rule" id="MF_00185"/>
    </source>
</evidence>
<dbReference type="GO" id="GO:0005524">
    <property type="term" value="F:ATP binding"/>
    <property type="evidence" value="ECO:0007669"/>
    <property type="project" value="UniProtKB-UniRule"/>
</dbReference>
<keyword evidence="6 10" id="KW-0547">Nucleotide-binding</keyword>
<gene>
    <name evidence="10 14" type="primary">miaA</name>
    <name evidence="14" type="ORF">EBO15_04495</name>
</gene>
<feature type="binding site" evidence="10">
    <location>
        <begin position="63"/>
        <end position="68"/>
    </location>
    <ligand>
        <name>substrate</name>
    </ligand>
</feature>
<keyword evidence="8 10" id="KW-0460">Magnesium</keyword>
<evidence type="ECO:0000256" key="9">
    <source>
        <dbReference type="ARBA" id="ARBA00049563"/>
    </source>
</evidence>
<evidence type="ECO:0000256" key="6">
    <source>
        <dbReference type="ARBA" id="ARBA00022741"/>
    </source>
</evidence>
<dbReference type="PANTHER" id="PTHR11088:SF60">
    <property type="entry name" value="TRNA DIMETHYLALLYLTRANSFERASE"/>
    <property type="match status" value="1"/>
</dbReference>
<accession>A0A3M2MC27</accession>
<dbReference type="EMBL" id="RFFG01000005">
    <property type="protein sequence ID" value="RMI47147.1"/>
    <property type="molecule type" value="Genomic_DNA"/>
</dbReference>
<dbReference type="FunFam" id="1.10.20.140:FF:000001">
    <property type="entry name" value="tRNA dimethylallyltransferase"/>
    <property type="match status" value="1"/>
</dbReference>
<comment type="similarity">
    <text evidence="3 10 13">Belongs to the IPP transferase family.</text>
</comment>
<protein>
    <recommendedName>
        <fullName evidence="10">tRNA dimethylallyltransferase</fullName>
        <ecNumber evidence="10">2.5.1.75</ecNumber>
    </recommendedName>
    <alternativeName>
        <fullName evidence="10">Dimethylallyl diphosphate:tRNA dimethylallyltransferase</fullName>
        <shortName evidence="10">DMAPP:tRNA dimethylallyltransferase</shortName>
        <shortName evidence="10">DMATase</shortName>
    </alternativeName>
    <alternativeName>
        <fullName evidence="10">Isopentenyl-diphosphate:tRNA isopentenyltransferase</fullName>
        <shortName evidence="10">IPP transferase</shortName>
        <shortName evidence="10">IPPT</shortName>
        <shortName evidence="10">IPTase</shortName>
    </alternativeName>
</protein>
<evidence type="ECO:0000256" key="2">
    <source>
        <dbReference type="ARBA" id="ARBA00003213"/>
    </source>
</evidence>
<dbReference type="OrthoDB" id="9776390at2"/>
<dbReference type="SUPFAM" id="SSF52540">
    <property type="entry name" value="P-loop containing nucleoside triphosphate hydrolases"/>
    <property type="match status" value="2"/>
</dbReference>
<comment type="cofactor">
    <cofactor evidence="1 10">
        <name>Mg(2+)</name>
        <dbReference type="ChEBI" id="CHEBI:18420"/>
    </cofactor>
</comment>
<dbReference type="InterPro" id="IPR018022">
    <property type="entry name" value="IPT"/>
</dbReference>
<reference evidence="14 15" key="1">
    <citation type="submission" date="2018-10" db="EMBL/GenBank/DDBJ databases">
        <title>Isolation from soil.</title>
        <authorList>
            <person name="Hu J."/>
        </authorList>
    </citation>
    <scope>NUCLEOTIDE SEQUENCE [LARGE SCALE GENOMIC DNA]</scope>
    <source>
        <strain evidence="14 15">NEAU-Ht49</strain>
    </source>
</reference>
<comment type="caution">
    <text evidence="14">The sequence shown here is derived from an EMBL/GenBank/DDBJ whole genome shotgun (WGS) entry which is preliminary data.</text>
</comment>
<evidence type="ECO:0000256" key="11">
    <source>
        <dbReference type="RuleBase" id="RU003783"/>
    </source>
</evidence>
<evidence type="ECO:0000256" key="5">
    <source>
        <dbReference type="ARBA" id="ARBA00022694"/>
    </source>
</evidence>
<dbReference type="GO" id="GO:0006400">
    <property type="term" value="P:tRNA modification"/>
    <property type="evidence" value="ECO:0007669"/>
    <property type="project" value="TreeGrafter"/>
</dbReference>
<dbReference type="Gene3D" id="1.10.20.140">
    <property type="match status" value="1"/>
</dbReference>
<dbReference type="HAMAP" id="MF_00185">
    <property type="entry name" value="IPP_trans"/>
    <property type="match status" value="1"/>
</dbReference>
<sequence length="350" mass="39003">MLAEHFLHLVDERHGILPRGRRCRGRHVVGGGPRHPYSPIHTHWLARIKPVSSPDVIAVVGPTAAGKSDLAVDLALRLPGEAVNADSMQFYRGMDVGTAKLTADEMRGVPHHLLDIWDVTVTASVAEFQRLSAEVFAEVRGRGRVPVLVGGSGLYVRAALDEMEFPGTDPSVRARLEDELAEAGSGVLHARLRELDPKAADAILPSNGRRIVRALEVIEITGRAFTATLPEHRYRYRSVVQIGLEVPRPELDERIALRVERMWEAGLVDEVRALEKQGLRDGLTAGRALGYAQVLRFLAGEWSEAEAKDETIRATRRFARRQESWFRRDPRVVWLPYDAPDLLDRALSLL</sequence>